<evidence type="ECO:0000313" key="8">
    <source>
        <dbReference type="EMBL" id="KAG1783474.1"/>
    </source>
</evidence>
<accession>A0A9P7A6P6</accession>
<name>A0A9P7A6P6_9AGAM</name>
<dbReference type="InterPro" id="IPR029052">
    <property type="entry name" value="Metallo-depent_PP-like"/>
</dbReference>
<evidence type="ECO:0000256" key="6">
    <source>
        <dbReference type="ARBA" id="ARBA00023136"/>
    </source>
</evidence>
<proteinExistence type="inferred from homology"/>
<comment type="caution">
    <text evidence="8">The sequence shown here is derived from an EMBL/GenBank/DDBJ whole genome shotgun (WGS) entry which is preliminary data.</text>
</comment>
<dbReference type="OrthoDB" id="2677371at2759"/>
<dbReference type="InterPro" id="IPR017105">
    <property type="entry name" value="AP3_complex_dsu"/>
</dbReference>
<reference evidence="8" key="1">
    <citation type="journal article" date="2020" name="New Phytol.">
        <title>Comparative genomics reveals dynamic genome evolution in host specialist ectomycorrhizal fungi.</title>
        <authorList>
            <person name="Lofgren L.A."/>
            <person name="Nguyen N.H."/>
            <person name="Vilgalys R."/>
            <person name="Ruytinx J."/>
            <person name="Liao H.L."/>
            <person name="Branco S."/>
            <person name="Kuo A."/>
            <person name="LaButti K."/>
            <person name="Lipzen A."/>
            <person name="Andreopoulos W."/>
            <person name="Pangilinan J."/>
            <person name="Riley R."/>
            <person name="Hundley H."/>
            <person name="Na H."/>
            <person name="Barry K."/>
            <person name="Grigoriev I.V."/>
            <person name="Stajich J.E."/>
            <person name="Kennedy P.G."/>
        </authorList>
    </citation>
    <scope>NUCLEOTIDE SEQUENCE</scope>
    <source>
        <strain evidence="8">DOB743</strain>
    </source>
</reference>
<comment type="similarity">
    <text evidence="2">Belongs to the adaptor complexes large subunit family.</text>
</comment>
<feature type="compositionally biased region" description="Polar residues" evidence="7">
    <location>
        <begin position="205"/>
        <end position="225"/>
    </location>
</feature>
<dbReference type="PANTHER" id="PTHR22781">
    <property type="entry name" value="DELTA ADAPTIN-RELATED"/>
    <property type="match status" value="1"/>
</dbReference>
<evidence type="ECO:0000256" key="5">
    <source>
        <dbReference type="ARBA" id="ARBA00022927"/>
    </source>
</evidence>
<keyword evidence="3" id="KW-0813">Transport</keyword>
<dbReference type="Proteomes" id="UP000714275">
    <property type="component" value="Unassembled WGS sequence"/>
</dbReference>
<dbReference type="GO" id="GO:0030123">
    <property type="term" value="C:AP-3 adaptor complex"/>
    <property type="evidence" value="ECO:0007669"/>
    <property type="project" value="InterPro"/>
</dbReference>
<evidence type="ECO:0000256" key="7">
    <source>
        <dbReference type="SAM" id="MobiDB-lite"/>
    </source>
</evidence>
<dbReference type="EMBL" id="JABBWD010000002">
    <property type="protein sequence ID" value="KAG1783474.1"/>
    <property type="molecule type" value="Genomic_DNA"/>
</dbReference>
<evidence type="ECO:0000256" key="2">
    <source>
        <dbReference type="ARBA" id="ARBA00006613"/>
    </source>
</evidence>
<dbReference type="PANTHER" id="PTHR22781:SF12">
    <property type="entry name" value="AP-3 COMPLEX SUBUNIT DELTA-1"/>
    <property type="match status" value="1"/>
</dbReference>
<dbReference type="GO" id="GO:0010008">
    <property type="term" value="C:endosome membrane"/>
    <property type="evidence" value="ECO:0007669"/>
    <property type="project" value="TreeGrafter"/>
</dbReference>
<dbReference type="Gene3D" id="3.60.21.10">
    <property type="match status" value="1"/>
</dbReference>
<organism evidence="8 9">
    <name type="scientific">Suillus placidus</name>
    <dbReference type="NCBI Taxonomy" id="48579"/>
    <lineage>
        <taxon>Eukaryota</taxon>
        <taxon>Fungi</taxon>
        <taxon>Dikarya</taxon>
        <taxon>Basidiomycota</taxon>
        <taxon>Agaricomycotina</taxon>
        <taxon>Agaricomycetes</taxon>
        <taxon>Agaricomycetidae</taxon>
        <taxon>Boletales</taxon>
        <taxon>Suillineae</taxon>
        <taxon>Suillaceae</taxon>
        <taxon>Suillus</taxon>
    </lineage>
</organism>
<comment type="subcellular location">
    <subcellularLocation>
        <location evidence="1">Endomembrane system</location>
    </subcellularLocation>
</comment>
<feature type="region of interest" description="Disordered" evidence="7">
    <location>
        <begin position="204"/>
        <end position="225"/>
    </location>
</feature>
<evidence type="ECO:0000256" key="1">
    <source>
        <dbReference type="ARBA" id="ARBA00004308"/>
    </source>
</evidence>
<gene>
    <name evidence="8" type="ORF">EV702DRAFT_1224951</name>
</gene>
<evidence type="ECO:0000256" key="4">
    <source>
        <dbReference type="ARBA" id="ARBA00022737"/>
    </source>
</evidence>
<dbReference type="AlphaFoldDB" id="A0A9P7A6P6"/>
<keyword evidence="5" id="KW-0653">Protein transport</keyword>
<sequence length="314" mass="34971">MSFIPAMTPAPFWGAPSQSTAYRLVLTPVTNVLCELAWRDLQDYLPLAPQLFHLLTTLSNNWMLIKIIKLLVKKLQPLITDLISTASMVSLLYECVHTCIIGNMLQGTAGDSFARTSHDNHKLLLLPLAAIMNKQFLCIHSGLSPELNTLDDIRVIDWFYPIEDFRQEKMNENFVHNHVWGGSYFFTTDKGKAKETANIEIKKSTAPSNDSIPTPSLMVTPTNSNSDAASLSVKRELLVAAPTKKTHQPSVKPMHIGTKVTPHNLCALNWQAKGHQHEPASAFALYWNNLSASIKEIGSSLTLQGRDSENEDHD</sequence>
<dbReference type="GO" id="GO:0006896">
    <property type="term" value="P:Golgi to vacuole transport"/>
    <property type="evidence" value="ECO:0007669"/>
    <property type="project" value="TreeGrafter"/>
</dbReference>
<keyword evidence="9" id="KW-1185">Reference proteome</keyword>
<evidence type="ECO:0000313" key="9">
    <source>
        <dbReference type="Proteomes" id="UP000714275"/>
    </source>
</evidence>
<keyword evidence="4" id="KW-0677">Repeat</keyword>
<dbReference type="SUPFAM" id="SSF56300">
    <property type="entry name" value="Metallo-dependent phosphatases"/>
    <property type="match status" value="1"/>
</dbReference>
<protein>
    <submittedName>
        <fullName evidence="8">Uncharacterized protein</fullName>
    </submittedName>
</protein>
<dbReference type="GO" id="GO:0006623">
    <property type="term" value="P:protein targeting to vacuole"/>
    <property type="evidence" value="ECO:0007669"/>
    <property type="project" value="TreeGrafter"/>
</dbReference>
<keyword evidence="6" id="KW-0472">Membrane</keyword>
<evidence type="ECO:0000256" key="3">
    <source>
        <dbReference type="ARBA" id="ARBA00022448"/>
    </source>
</evidence>